<protein>
    <recommendedName>
        <fullName evidence="4">Vitamin B12-dependent ribonucleotide reductase</fullName>
        <ecNumber evidence="3">1.17.4.1</ecNumber>
    </recommendedName>
    <alternativeName>
        <fullName evidence="11">Ribonucleoside-diphosphate reductase NrdJ</fullName>
    </alternativeName>
</protein>
<name>A0ABW4N4V6_9CAUL</name>
<keyword evidence="15" id="KW-1185">Reference proteome</keyword>
<accession>A0ABW4N4V6</accession>
<evidence type="ECO:0000256" key="7">
    <source>
        <dbReference type="ARBA" id="ARBA00022741"/>
    </source>
</evidence>
<dbReference type="PANTHER" id="PTHR43371">
    <property type="entry name" value="VITAMIN B12-DEPENDENT RIBONUCLEOTIDE REDUCTASE"/>
    <property type="match status" value="1"/>
</dbReference>
<dbReference type="EC" id="1.17.4.1" evidence="3"/>
<dbReference type="InterPro" id="IPR050862">
    <property type="entry name" value="RdRp_reductase_class-2"/>
</dbReference>
<evidence type="ECO:0000256" key="10">
    <source>
        <dbReference type="ARBA" id="ARBA00025437"/>
    </source>
</evidence>
<keyword evidence="7" id="KW-0547">Nucleotide-binding</keyword>
<organism evidence="14 15">
    <name type="scientific">Phenylobacterium terrae</name>
    <dbReference type="NCBI Taxonomy" id="2665495"/>
    <lineage>
        <taxon>Bacteria</taxon>
        <taxon>Pseudomonadati</taxon>
        <taxon>Pseudomonadota</taxon>
        <taxon>Alphaproteobacteria</taxon>
        <taxon>Caulobacterales</taxon>
        <taxon>Caulobacteraceae</taxon>
        <taxon>Phenylobacterium</taxon>
    </lineage>
</organism>
<evidence type="ECO:0000256" key="5">
    <source>
        <dbReference type="ARBA" id="ARBA00022628"/>
    </source>
</evidence>
<evidence type="ECO:0000256" key="6">
    <source>
        <dbReference type="ARBA" id="ARBA00022634"/>
    </source>
</evidence>
<keyword evidence="9" id="KW-0170">Cobalt</keyword>
<evidence type="ECO:0000256" key="1">
    <source>
        <dbReference type="ARBA" id="ARBA00001922"/>
    </source>
</evidence>
<evidence type="ECO:0000256" key="2">
    <source>
        <dbReference type="ARBA" id="ARBA00007405"/>
    </source>
</evidence>
<evidence type="ECO:0000256" key="9">
    <source>
        <dbReference type="ARBA" id="ARBA00023285"/>
    </source>
</evidence>
<gene>
    <name evidence="14" type="ORF">ACFSC0_15345</name>
</gene>
<sequence length="846" mass="87573">MRIEAGTARIERRTLERTGEFVEVLAPSSWTNARLEAWLDWAGGEPADLPAAIFRFAEDLVQKGEALGLFASARDRAAFRRDLGAAMLSGALAVAPARGPAAVPPVVLSSQPDFARRIEAARAKRRGQLAAEAAAQTLSARLQAVMDAVLRCEGDPAACADPAANVTLARAAEAARAAGAADALILDAIALARAGESLWRAEPPRFPLSGPALLAVADAAALAGPAGEALARTAWECGIVGVAFDETDARALASVRGSARAAVNVLAFGMDETFDAASFEAVVRLAAQALSALRPQPALLGLAGVAEWLAAQGLAYDSAEGRDAVRDLYARAADAVRAVGAPLDGGLSVFDDAELALLLGGARLSAEPWTGPTSFAETADGVVVRTLSEAALAGLARLGADAAAARAEALGHGDLAQSPGVDHKGLRAAGFTDHEIVAVEAALAGASRLADAFTVETVGEGFVRDVLGVGDAELSDPAFDLLARAGFTREAIAAAEAYALGSGSLAEAGFLTPAQRQVFASADELGPAPYLALLAALRPVLAVPAMAEFTLPWDAAPDEAAELVREAAQLGASAVWIQRAGPPASVVLDLPKAPEPQARPMREAAPAPVVEERVVERIVERERTRRKLPDRRKGYIQKAAVGGHKVYLHTGEYDDGELGEIFIDMHKEGAAFRSLMNNFAIAISIGLQYGVPLDEFVDAFVFTRFEPAGPVTGNDSVKSATSILDYIFRELGVSYLGRSDLANADPGELNADGLGRGEGEDAAAALAEGQLQPASRFISKGFSRGAAPDNLVFLPIGERKAPGPTSLEAADVCAACGDMAVVRKGAALICDTCGTRAGEYQPDKSA</sequence>
<comment type="catalytic activity">
    <reaction evidence="12">
        <text>a 2'-deoxyribonucleoside 5'-diphosphate + [thioredoxin]-disulfide + H2O = a ribonucleoside 5'-diphosphate + [thioredoxin]-dithiol</text>
        <dbReference type="Rhea" id="RHEA:23252"/>
        <dbReference type="Rhea" id="RHEA-COMP:10698"/>
        <dbReference type="Rhea" id="RHEA-COMP:10700"/>
        <dbReference type="ChEBI" id="CHEBI:15377"/>
        <dbReference type="ChEBI" id="CHEBI:29950"/>
        <dbReference type="ChEBI" id="CHEBI:50058"/>
        <dbReference type="ChEBI" id="CHEBI:57930"/>
        <dbReference type="ChEBI" id="CHEBI:73316"/>
        <dbReference type="EC" id="1.17.4.1"/>
    </reaction>
</comment>
<evidence type="ECO:0000256" key="11">
    <source>
        <dbReference type="ARBA" id="ARBA00033050"/>
    </source>
</evidence>
<reference evidence="15" key="1">
    <citation type="journal article" date="2019" name="Int. J. Syst. Evol. Microbiol.">
        <title>The Global Catalogue of Microorganisms (GCM) 10K type strain sequencing project: providing services to taxonomists for standard genome sequencing and annotation.</title>
        <authorList>
            <consortium name="The Broad Institute Genomics Platform"/>
            <consortium name="The Broad Institute Genome Sequencing Center for Infectious Disease"/>
            <person name="Wu L."/>
            <person name="Ma J."/>
        </authorList>
    </citation>
    <scope>NUCLEOTIDE SEQUENCE [LARGE SCALE GENOMIC DNA]</scope>
    <source>
        <strain evidence="15">DFY28</strain>
    </source>
</reference>
<feature type="domain" description="TSCPD" evidence="13">
    <location>
        <begin position="628"/>
        <end position="731"/>
    </location>
</feature>
<evidence type="ECO:0000256" key="4">
    <source>
        <dbReference type="ARBA" id="ARBA00014409"/>
    </source>
</evidence>
<evidence type="ECO:0000256" key="8">
    <source>
        <dbReference type="ARBA" id="ARBA00023002"/>
    </source>
</evidence>
<comment type="function">
    <text evidence="10">Catalyzes the reduction of ribonucleotides to deoxyribonucleotides. May function to provide a pool of deoxyribonucleotide precursors for DNA repair during oxygen limitation and/or for immediate growth after restoration of oxygen.</text>
</comment>
<proteinExistence type="inferred from homology"/>
<evidence type="ECO:0000256" key="3">
    <source>
        <dbReference type="ARBA" id="ARBA00012274"/>
    </source>
</evidence>
<dbReference type="InterPro" id="IPR024434">
    <property type="entry name" value="TSCPD_dom"/>
</dbReference>
<comment type="caution">
    <text evidence="14">The sequence shown here is derived from an EMBL/GenBank/DDBJ whole genome shotgun (WGS) entry which is preliminary data.</text>
</comment>
<dbReference type="EMBL" id="JBHUEY010000006">
    <property type="protein sequence ID" value="MFD1784778.1"/>
    <property type="molecule type" value="Genomic_DNA"/>
</dbReference>
<dbReference type="PANTHER" id="PTHR43371:SF1">
    <property type="entry name" value="RIBONUCLEOSIDE-DIPHOSPHATE REDUCTASE"/>
    <property type="match status" value="1"/>
</dbReference>
<dbReference type="RefSeq" id="WP_377280915.1">
    <property type="nucleotide sequence ID" value="NZ_JBHRSI010000002.1"/>
</dbReference>
<keyword evidence="6" id="KW-0237">DNA synthesis</keyword>
<comment type="similarity">
    <text evidence="2">Belongs to the ribonucleoside diphosphate reductase class-2 family.</text>
</comment>
<keyword evidence="5" id="KW-0846">Cobalamin</keyword>
<comment type="cofactor">
    <cofactor evidence="1">
        <name>adenosylcob(III)alamin</name>
        <dbReference type="ChEBI" id="CHEBI:18408"/>
    </cofactor>
</comment>
<dbReference type="Proteomes" id="UP001597237">
    <property type="component" value="Unassembled WGS sequence"/>
</dbReference>
<evidence type="ECO:0000259" key="13">
    <source>
        <dbReference type="Pfam" id="PF12637"/>
    </source>
</evidence>
<evidence type="ECO:0000313" key="14">
    <source>
        <dbReference type="EMBL" id="MFD1784778.1"/>
    </source>
</evidence>
<evidence type="ECO:0000256" key="12">
    <source>
        <dbReference type="ARBA" id="ARBA00047754"/>
    </source>
</evidence>
<evidence type="ECO:0000313" key="15">
    <source>
        <dbReference type="Proteomes" id="UP001597237"/>
    </source>
</evidence>
<dbReference type="Pfam" id="PF12637">
    <property type="entry name" value="TSCPD"/>
    <property type="match status" value="1"/>
</dbReference>
<keyword evidence="8" id="KW-0560">Oxidoreductase</keyword>